<name>A0ABS0XIG9_9ACTN</name>
<feature type="domain" description="Peptidase S9A N-terminal" evidence="6">
    <location>
        <begin position="15"/>
        <end position="153"/>
    </location>
</feature>
<sequence>MDDAAAVGSSEAPLDDSADPYRWLEEEGSPRTRSWLRLQQGLLERHARHHEERTWGHILKEIDAAAVGRELSPRTEIGDSIFSHQLTADGGELIAVSEPDGRSRVLLDTGDHAAHGRVARWLPDAAGNSVALQLHLDGHENGGLHIVPAAHGREAWYVPDASPHPAVVFVGELLLYSSGSRTEHELRVRRLPGGTPRTVALPVPGPVRLSLHTGPGGHLLLRTRAPASPAARWWCTRWDGSGTPDWQELPLAGLPVTAFAVGPNDMYIGGNGLLGLDLVSVSRGCPVRLLPLVPLGPLVPPPSEGGSEGTIRALRVLDSGSADAAPSLAVLRQLGTTRRLDVQRVIAAHGAVPDEPESDAVASGERGFGEPGSGAVASDAVATADEGNGEPAASGFTWHARLRIGPTARRADGGPGDGAWVLVDDPRFGAVSHRVTVGAPCVPRARRSVLRAAAATSGDGATVPLTICDPPFVSAGQAAPTLITVYGGFGVSLEPSWDPIVAAWLAAGGRIAWVHARGGGELGPRWARAGRGPGKSGTVDDLCAAARYLQSGGEAGPGQLAALSASNGGMVVAAAMVRASHLFAATVCVAPLTDMARYHIGGLGNLWHAEYGDPADRDALRALLGYSPYHRVRDGTPYPATLFVTGGNDARVRPWHAWKLCAALQEATSSDAPVLLDHHEDGGHDGRSGSAARALNARFLALLAGRTGLRAPSTGNRSANR</sequence>
<dbReference type="InterPro" id="IPR001375">
    <property type="entry name" value="Peptidase_S9_cat"/>
</dbReference>
<keyword evidence="3" id="KW-0720">Serine protease</keyword>
<dbReference type="InterPro" id="IPR002470">
    <property type="entry name" value="Peptidase_S9A"/>
</dbReference>
<dbReference type="PRINTS" id="PR00862">
    <property type="entry name" value="PROLIGOPTASE"/>
</dbReference>
<evidence type="ECO:0000256" key="1">
    <source>
        <dbReference type="ARBA" id="ARBA00022670"/>
    </source>
</evidence>
<dbReference type="RefSeq" id="WP_190113789.1">
    <property type="nucleotide sequence ID" value="NZ_BMVR01000001.1"/>
</dbReference>
<feature type="region of interest" description="Disordered" evidence="4">
    <location>
        <begin position="1"/>
        <end position="21"/>
    </location>
</feature>
<feature type="region of interest" description="Disordered" evidence="4">
    <location>
        <begin position="352"/>
        <end position="376"/>
    </location>
</feature>
<gene>
    <name evidence="7" type="ORF">JGB26_39140</name>
</gene>
<evidence type="ECO:0000259" key="6">
    <source>
        <dbReference type="Pfam" id="PF02897"/>
    </source>
</evidence>
<reference evidence="7 8" key="1">
    <citation type="submission" date="2020-12" db="EMBL/GenBank/DDBJ databases">
        <title>Streptomyces typhae sp. nov., a novel endophytic actinomycete isolated from the root of cattail pollen (Typha angustifolia L.).</title>
        <authorList>
            <person name="Peng C."/>
            <person name="Liu C."/>
        </authorList>
    </citation>
    <scope>NUCLEOTIDE SEQUENCE [LARGE SCALE GENOMIC DNA]</scope>
    <source>
        <strain evidence="7 8">JCM 4753</strain>
    </source>
</reference>
<dbReference type="Proteomes" id="UP000634780">
    <property type="component" value="Unassembled WGS sequence"/>
</dbReference>
<dbReference type="PANTHER" id="PTHR42881">
    <property type="entry name" value="PROLYL ENDOPEPTIDASE"/>
    <property type="match status" value="1"/>
</dbReference>
<dbReference type="InterPro" id="IPR029058">
    <property type="entry name" value="AB_hydrolase_fold"/>
</dbReference>
<keyword evidence="2" id="KW-0378">Hydrolase</keyword>
<dbReference type="Pfam" id="PF02897">
    <property type="entry name" value="Peptidase_S9_N"/>
    <property type="match status" value="1"/>
</dbReference>
<comment type="caution">
    <text evidence="7">The sequence shown here is derived from an EMBL/GenBank/DDBJ whole genome shotgun (WGS) entry which is preliminary data.</text>
</comment>
<dbReference type="SUPFAM" id="SSF53474">
    <property type="entry name" value="alpha/beta-Hydrolases"/>
    <property type="match status" value="1"/>
</dbReference>
<dbReference type="Gene3D" id="3.40.50.1820">
    <property type="entry name" value="alpha/beta hydrolase"/>
    <property type="match status" value="1"/>
</dbReference>
<feature type="domain" description="Peptidase S9 prolyl oligopeptidase catalytic" evidence="5">
    <location>
        <begin position="502"/>
        <end position="703"/>
    </location>
</feature>
<accession>A0ABS0XIG9</accession>
<organism evidence="7 8">
    <name type="scientific">Streptomyces flavofungini</name>
    <dbReference type="NCBI Taxonomy" id="68200"/>
    <lineage>
        <taxon>Bacteria</taxon>
        <taxon>Bacillati</taxon>
        <taxon>Actinomycetota</taxon>
        <taxon>Actinomycetes</taxon>
        <taxon>Kitasatosporales</taxon>
        <taxon>Streptomycetaceae</taxon>
        <taxon>Streptomyces</taxon>
    </lineage>
</organism>
<dbReference type="InterPro" id="IPR023302">
    <property type="entry name" value="Pept_S9A_N"/>
</dbReference>
<evidence type="ECO:0000256" key="2">
    <source>
        <dbReference type="ARBA" id="ARBA00022801"/>
    </source>
</evidence>
<dbReference type="Pfam" id="PF00326">
    <property type="entry name" value="Peptidase_S9"/>
    <property type="match status" value="1"/>
</dbReference>
<dbReference type="SUPFAM" id="SSF50993">
    <property type="entry name" value="Peptidase/esterase 'gauge' domain"/>
    <property type="match status" value="1"/>
</dbReference>
<keyword evidence="1" id="KW-0645">Protease</keyword>
<evidence type="ECO:0000259" key="5">
    <source>
        <dbReference type="Pfam" id="PF00326"/>
    </source>
</evidence>
<evidence type="ECO:0000256" key="4">
    <source>
        <dbReference type="SAM" id="MobiDB-lite"/>
    </source>
</evidence>
<evidence type="ECO:0000256" key="3">
    <source>
        <dbReference type="ARBA" id="ARBA00022825"/>
    </source>
</evidence>
<keyword evidence="8" id="KW-1185">Reference proteome</keyword>
<dbReference type="PANTHER" id="PTHR42881:SF13">
    <property type="entry name" value="PROLYL ENDOPEPTIDASE"/>
    <property type="match status" value="1"/>
</dbReference>
<evidence type="ECO:0000313" key="8">
    <source>
        <dbReference type="Proteomes" id="UP000634780"/>
    </source>
</evidence>
<dbReference type="EMBL" id="JAEKOZ010000047">
    <property type="protein sequence ID" value="MBJ3813012.1"/>
    <property type="molecule type" value="Genomic_DNA"/>
</dbReference>
<evidence type="ECO:0000313" key="7">
    <source>
        <dbReference type="EMBL" id="MBJ3813012.1"/>
    </source>
</evidence>
<protein>
    <submittedName>
        <fullName evidence="7">S9 family peptidase</fullName>
    </submittedName>
</protein>
<dbReference type="InterPro" id="IPR051167">
    <property type="entry name" value="Prolyl_oligopep/macrocyclase"/>
</dbReference>
<proteinExistence type="predicted"/>